<dbReference type="EMBL" id="JARJCM010000061">
    <property type="protein sequence ID" value="KAJ7033902.1"/>
    <property type="molecule type" value="Genomic_DNA"/>
</dbReference>
<keyword evidence="5 9" id="KW-0479">Metal-binding</keyword>
<evidence type="ECO:0000313" key="13">
    <source>
        <dbReference type="Proteomes" id="UP001218188"/>
    </source>
</evidence>
<comment type="cofactor">
    <cofactor evidence="1 9">
        <name>heme</name>
        <dbReference type="ChEBI" id="CHEBI:30413"/>
    </cofactor>
</comment>
<evidence type="ECO:0000256" key="4">
    <source>
        <dbReference type="ARBA" id="ARBA00022617"/>
    </source>
</evidence>
<dbReference type="GO" id="GO:0020037">
    <property type="term" value="F:heme binding"/>
    <property type="evidence" value="ECO:0007669"/>
    <property type="project" value="InterPro"/>
</dbReference>
<comment type="caution">
    <text evidence="12">The sequence shown here is derived from an EMBL/GenBank/DDBJ whole genome shotgun (WGS) entry which is preliminary data.</text>
</comment>
<dbReference type="InterPro" id="IPR017972">
    <property type="entry name" value="Cyt_P450_CS"/>
</dbReference>
<gene>
    <name evidence="12" type="ORF">C8F04DRAFT_604976</name>
</gene>
<keyword evidence="4 9" id="KW-0349">Heme</keyword>
<dbReference type="AlphaFoldDB" id="A0AAD6SUX9"/>
<dbReference type="Proteomes" id="UP001218188">
    <property type="component" value="Unassembled WGS sequence"/>
</dbReference>
<dbReference type="PRINTS" id="PR00385">
    <property type="entry name" value="P450"/>
</dbReference>
<evidence type="ECO:0000256" key="7">
    <source>
        <dbReference type="ARBA" id="ARBA00023004"/>
    </source>
</evidence>
<keyword evidence="11" id="KW-0472">Membrane</keyword>
<proteinExistence type="inferred from homology"/>
<dbReference type="PRINTS" id="PR00463">
    <property type="entry name" value="EP450I"/>
</dbReference>
<protein>
    <submittedName>
        <fullName evidence="12">Monooxygenase</fullName>
    </submittedName>
</protein>
<dbReference type="PANTHER" id="PTHR46300:SF7">
    <property type="entry name" value="P450, PUTATIVE (EUROFUNG)-RELATED"/>
    <property type="match status" value="1"/>
</dbReference>
<dbReference type="Gene3D" id="1.10.630.10">
    <property type="entry name" value="Cytochrome P450"/>
    <property type="match status" value="1"/>
</dbReference>
<feature type="binding site" description="axial binding residue" evidence="9">
    <location>
        <position position="434"/>
    </location>
    <ligand>
        <name>heme</name>
        <dbReference type="ChEBI" id="CHEBI:30413"/>
    </ligand>
    <ligandPart>
        <name>Fe</name>
        <dbReference type="ChEBI" id="CHEBI:18248"/>
    </ligandPart>
</feature>
<evidence type="ECO:0000256" key="11">
    <source>
        <dbReference type="SAM" id="Phobius"/>
    </source>
</evidence>
<dbReference type="InterPro" id="IPR050364">
    <property type="entry name" value="Cytochrome_P450_fung"/>
</dbReference>
<keyword evidence="7 9" id="KW-0408">Iron</keyword>
<keyword evidence="11" id="KW-0812">Transmembrane</keyword>
<feature type="transmembrane region" description="Helical" evidence="11">
    <location>
        <begin position="6"/>
        <end position="25"/>
    </location>
</feature>
<dbReference type="GO" id="GO:0016705">
    <property type="term" value="F:oxidoreductase activity, acting on paired donors, with incorporation or reduction of molecular oxygen"/>
    <property type="evidence" value="ECO:0007669"/>
    <property type="project" value="InterPro"/>
</dbReference>
<dbReference type="GO" id="GO:0005506">
    <property type="term" value="F:iron ion binding"/>
    <property type="evidence" value="ECO:0007669"/>
    <property type="project" value="InterPro"/>
</dbReference>
<evidence type="ECO:0000256" key="2">
    <source>
        <dbReference type="ARBA" id="ARBA00005179"/>
    </source>
</evidence>
<reference evidence="12" key="1">
    <citation type="submission" date="2023-03" db="EMBL/GenBank/DDBJ databases">
        <title>Massive genome expansion in bonnet fungi (Mycena s.s.) driven by repeated elements and novel gene families across ecological guilds.</title>
        <authorList>
            <consortium name="Lawrence Berkeley National Laboratory"/>
            <person name="Harder C.B."/>
            <person name="Miyauchi S."/>
            <person name="Viragh M."/>
            <person name="Kuo A."/>
            <person name="Thoen E."/>
            <person name="Andreopoulos B."/>
            <person name="Lu D."/>
            <person name="Skrede I."/>
            <person name="Drula E."/>
            <person name="Henrissat B."/>
            <person name="Morin E."/>
            <person name="Kohler A."/>
            <person name="Barry K."/>
            <person name="LaButti K."/>
            <person name="Morin E."/>
            <person name="Salamov A."/>
            <person name="Lipzen A."/>
            <person name="Mereny Z."/>
            <person name="Hegedus B."/>
            <person name="Baldrian P."/>
            <person name="Stursova M."/>
            <person name="Weitz H."/>
            <person name="Taylor A."/>
            <person name="Grigoriev I.V."/>
            <person name="Nagy L.G."/>
            <person name="Martin F."/>
            <person name="Kauserud H."/>
        </authorList>
    </citation>
    <scope>NUCLEOTIDE SEQUENCE</scope>
    <source>
        <strain evidence="12">CBHHK200</strain>
    </source>
</reference>
<evidence type="ECO:0000256" key="9">
    <source>
        <dbReference type="PIRSR" id="PIRSR602401-1"/>
    </source>
</evidence>
<dbReference type="SUPFAM" id="SSF48264">
    <property type="entry name" value="Cytochrome P450"/>
    <property type="match status" value="1"/>
</dbReference>
<organism evidence="12 13">
    <name type="scientific">Mycena alexandri</name>
    <dbReference type="NCBI Taxonomy" id="1745969"/>
    <lineage>
        <taxon>Eukaryota</taxon>
        <taxon>Fungi</taxon>
        <taxon>Dikarya</taxon>
        <taxon>Basidiomycota</taxon>
        <taxon>Agaricomycotina</taxon>
        <taxon>Agaricomycetes</taxon>
        <taxon>Agaricomycetidae</taxon>
        <taxon>Agaricales</taxon>
        <taxon>Marasmiineae</taxon>
        <taxon>Mycenaceae</taxon>
        <taxon>Mycena</taxon>
    </lineage>
</organism>
<comment type="similarity">
    <text evidence="3 10">Belongs to the cytochrome P450 family.</text>
</comment>
<dbReference type="InterPro" id="IPR002401">
    <property type="entry name" value="Cyt_P450_E_grp-I"/>
</dbReference>
<evidence type="ECO:0000256" key="8">
    <source>
        <dbReference type="ARBA" id="ARBA00023033"/>
    </source>
</evidence>
<evidence type="ECO:0000313" key="12">
    <source>
        <dbReference type="EMBL" id="KAJ7033902.1"/>
    </source>
</evidence>
<evidence type="ECO:0000256" key="6">
    <source>
        <dbReference type="ARBA" id="ARBA00023002"/>
    </source>
</evidence>
<accession>A0AAD6SUX9</accession>
<evidence type="ECO:0000256" key="10">
    <source>
        <dbReference type="RuleBase" id="RU000461"/>
    </source>
</evidence>
<name>A0AAD6SUX9_9AGAR</name>
<dbReference type="PROSITE" id="PS00086">
    <property type="entry name" value="CYTOCHROME_P450"/>
    <property type="match status" value="1"/>
</dbReference>
<dbReference type="Pfam" id="PF00067">
    <property type="entry name" value="p450"/>
    <property type="match status" value="1"/>
</dbReference>
<keyword evidence="11" id="KW-1133">Transmembrane helix</keyword>
<comment type="pathway">
    <text evidence="2">Secondary metabolite biosynthesis.</text>
</comment>
<sequence length="514" mass="57444">MTHARITLAAFVAACVGWFIISSLLSRKTKRPLGPLRFPIIGNALQFPQTQQWLTFSRWAEKYGDIVYLEAFGKPLVLLNSSKVAKDLLEQRSAIYSDRPRLEMASLSGFDKVFVLSSPNDSWRLQRKIMTQDLSPRMMPRYHAFQEAEARLLAKNLIEHPGHLESHVKQRIGTIIIRIIYGRYISDESDRLLSIGRASMDIFSRAAEPGLWLVDSIPMLKDLPTWFPGVGFIATAKGWRDIVYKSAWDPYLWSKRSFELGTVLLPNTCATALQEKQAKIPADLEEEVAWAACTMHAGGIHTSVISTLNFFLAMVLNPAIQAKAQKEIDAVIGQDRLPTIADRQSLPYVRSIVTEVFRLNPAIPLSIPHALSTDDVYDGMHLPKGSIIIPNIWHMLHDPAVFPNPMKFDPDRYQNLNSEMQKVNVVFGFGRRICPGKDFGESNVFAIASTLLATCDILPVVDAQGNDIIPDVAYSSGSLSFPSRFDCNITPRSKQACDLLGYSALEIPDSSLVN</sequence>
<dbReference type="InterPro" id="IPR036396">
    <property type="entry name" value="Cyt_P450_sf"/>
</dbReference>
<evidence type="ECO:0000256" key="5">
    <source>
        <dbReference type="ARBA" id="ARBA00022723"/>
    </source>
</evidence>
<evidence type="ECO:0000256" key="1">
    <source>
        <dbReference type="ARBA" id="ARBA00001971"/>
    </source>
</evidence>
<evidence type="ECO:0000256" key="3">
    <source>
        <dbReference type="ARBA" id="ARBA00010617"/>
    </source>
</evidence>
<keyword evidence="8 10" id="KW-0503">Monooxygenase</keyword>
<keyword evidence="6 10" id="KW-0560">Oxidoreductase</keyword>
<dbReference type="PANTHER" id="PTHR46300">
    <property type="entry name" value="P450, PUTATIVE (EUROFUNG)-RELATED-RELATED"/>
    <property type="match status" value="1"/>
</dbReference>
<dbReference type="InterPro" id="IPR001128">
    <property type="entry name" value="Cyt_P450"/>
</dbReference>
<dbReference type="GO" id="GO:0004497">
    <property type="term" value="F:monooxygenase activity"/>
    <property type="evidence" value="ECO:0007669"/>
    <property type="project" value="UniProtKB-KW"/>
</dbReference>
<dbReference type="CDD" id="cd11065">
    <property type="entry name" value="CYP64-like"/>
    <property type="match status" value="1"/>
</dbReference>
<keyword evidence="13" id="KW-1185">Reference proteome</keyword>